<name>A0A5U2MJK6_SALER</name>
<dbReference type="EMBL" id="AAGKQC010000042">
    <property type="protein sequence ID" value="EBP0987795.1"/>
    <property type="molecule type" value="Genomic_DNA"/>
</dbReference>
<gene>
    <name evidence="1" type="ORF">LB15_23965</name>
</gene>
<accession>A0A5U2MJK6</accession>
<comment type="caution">
    <text evidence="1">The sequence shown here is derived from an EMBL/GenBank/DDBJ whole genome shotgun (WGS) entry which is preliminary data.</text>
</comment>
<protein>
    <submittedName>
        <fullName evidence="1">Uncharacterized protein</fullName>
    </submittedName>
</protein>
<organism evidence="1">
    <name type="scientific">Salmonella enterica</name>
    <name type="common">Salmonella choleraesuis</name>
    <dbReference type="NCBI Taxonomy" id="28901"/>
    <lineage>
        <taxon>Bacteria</taxon>
        <taxon>Pseudomonadati</taxon>
        <taxon>Pseudomonadota</taxon>
        <taxon>Gammaproteobacteria</taxon>
        <taxon>Enterobacterales</taxon>
        <taxon>Enterobacteriaceae</taxon>
        <taxon>Salmonella</taxon>
    </lineage>
</organism>
<sequence>MIMIPGRTQILKATADIAKALGTDTADVERHFLQHAVVLARLRQEGKRPRIKAWMAENIGTPSAM</sequence>
<reference evidence="1" key="1">
    <citation type="submission" date="2018-07" db="EMBL/GenBank/DDBJ databases">
        <authorList>
            <consortium name="GenomeTrakr network: Whole genome sequencing for foodborne pathogen traceback"/>
        </authorList>
    </citation>
    <scope>NUCLEOTIDE SEQUENCE</scope>
    <source>
        <strain evidence="1">FNE0169</strain>
    </source>
</reference>
<evidence type="ECO:0000313" key="1">
    <source>
        <dbReference type="EMBL" id="EBP0987795.1"/>
    </source>
</evidence>
<proteinExistence type="predicted"/>
<dbReference type="AlphaFoldDB" id="A0A5U2MJK6"/>